<dbReference type="KEGG" id="aman:B6F84_02690"/>
<accession>A0A1W6JXT1</accession>
<reference evidence="1 2" key="1">
    <citation type="submission" date="2017-03" db="EMBL/GenBank/DDBJ databases">
        <title>Sulfur activation and transportation mechanism of thermophilic Archaea Acidianus manzaensis YN-25.</title>
        <authorList>
            <person name="Ma Y."/>
            <person name="Yang Y."/>
            <person name="Xia J."/>
        </authorList>
    </citation>
    <scope>NUCLEOTIDE SEQUENCE [LARGE SCALE GENOMIC DNA]</scope>
    <source>
        <strain evidence="1 2">YN-25</strain>
    </source>
</reference>
<dbReference type="EMBL" id="CP020477">
    <property type="protein sequence ID" value="ARM75042.1"/>
    <property type="molecule type" value="Genomic_DNA"/>
</dbReference>
<evidence type="ECO:0000313" key="1">
    <source>
        <dbReference type="EMBL" id="ARM75042.1"/>
    </source>
</evidence>
<dbReference type="RefSeq" id="WP_148690798.1">
    <property type="nucleotide sequence ID" value="NZ_CP020477.1"/>
</dbReference>
<protein>
    <submittedName>
        <fullName evidence="1">Uncharacterized protein</fullName>
    </submittedName>
</protein>
<dbReference type="GeneID" id="41589791"/>
<organism evidence="1 2">
    <name type="scientific">Acidianus manzaensis</name>
    <dbReference type="NCBI Taxonomy" id="282676"/>
    <lineage>
        <taxon>Archaea</taxon>
        <taxon>Thermoproteota</taxon>
        <taxon>Thermoprotei</taxon>
        <taxon>Sulfolobales</taxon>
        <taxon>Sulfolobaceae</taxon>
        <taxon>Acidianus</taxon>
    </lineage>
</organism>
<dbReference type="Proteomes" id="UP000193404">
    <property type="component" value="Chromosome"/>
</dbReference>
<name>A0A1W6JXT1_9CREN</name>
<sequence>MNCEEELKKAFILAWIGDKKQVEKITKECEKILSSYKPLFKEISDTRANINKDFELPKKLREKNITPEDIIQLAFFRLTKRLSLTIELDIKNSEFLKYTIIDTGIKKIIRGYCEKCKGYTYQIIKSGIGFFIQYDQIIYAETYQGKIEEIIAEIKANVKNSI</sequence>
<evidence type="ECO:0000313" key="2">
    <source>
        <dbReference type="Proteomes" id="UP000193404"/>
    </source>
</evidence>
<dbReference type="STRING" id="282676.B6F84_02690"/>
<proteinExistence type="predicted"/>
<dbReference type="OrthoDB" id="34533at2157"/>
<keyword evidence="2" id="KW-1185">Reference proteome</keyword>
<dbReference type="AlphaFoldDB" id="A0A1W6JXT1"/>
<gene>
    <name evidence="1" type="ORF">B6F84_02690</name>
</gene>